<keyword evidence="4" id="KW-1185">Reference proteome</keyword>
<sequence length="205" mass="22561">MLAEEYGYQVSPRPAAETPGVREQVEQQRKTASRLQWSGTAFALVVVAVMGAMLKTPSIVLAVAGAVLLGTASGYVWNVRMKPTQLLRLLETSRWQVWPCRLEEVEGKVLERRLVLLAPDRSVAAVFRGQVPHRVWMEMTDGRGVLWIAGDLRFPAVAAVPGGEPLWNITPEKASQRPQGPTGSDIAFDALVSEARSAVVWNMWS</sequence>
<reference evidence="3 4" key="1">
    <citation type="submission" date="2023-05" db="EMBL/GenBank/DDBJ databases">
        <title>Streptomyces fuscus sp. nov., a brown-black pigment producing actinomyces isolated from dry sand of Sea duck farm.</title>
        <authorList>
            <person name="Xie J."/>
            <person name="Shen N."/>
        </authorList>
    </citation>
    <scope>NUCLEOTIDE SEQUENCE [LARGE SCALE GENOMIC DNA]</scope>
    <source>
        <strain evidence="3 4">CGMCC 4.1745</strain>
    </source>
</reference>
<dbReference type="RefSeq" id="WP_394306121.1">
    <property type="nucleotide sequence ID" value="NZ_JASKMA010000006.1"/>
</dbReference>
<evidence type="ECO:0000313" key="4">
    <source>
        <dbReference type="Proteomes" id="UP001249760"/>
    </source>
</evidence>
<name>A0ABU3JPH0_9ACTN</name>
<proteinExistence type="predicted"/>
<feature type="region of interest" description="Disordered" evidence="1">
    <location>
        <begin position="1"/>
        <end position="23"/>
    </location>
</feature>
<feature type="transmembrane region" description="Helical" evidence="2">
    <location>
        <begin position="59"/>
        <end position="78"/>
    </location>
</feature>
<feature type="transmembrane region" description="Helical" evidence="2">
    <location>
        <begin position="35"/>
        <end position="53"/>
    </location>
</feature>
<evidence type="ECO:0000256" key="2">
    <source>
        <dbReference type="SAM" id="Phobius"/>
    </source>
</evidence>
<protein>
    <submittedName>
        <fullName evidence="3">Uncharacterized protein</fullName>
    </submittedName>
</protein>
<comment type="caution">
    <text evidence="3">The sequence shown here is derived from an EMBL/GenBank/DDBJ whole genome shotgun (WGS) entry which is preliminary data.</text>
</comment>
<dbReference type="Proteomes" id="UP001249760">
    <property type="component" value="Unassembled WGS sequence"/>
</dbReference>
<accession>A0ABU3JPH0</accession>
<dbReference type="EMBL" id="JASKMA010000006">
    <property type="protein sequence ID" value="MDT6983856.1"/>
    <property type="molecule type" value="Genomic_DNA"/>
</dbReference>
<evidence type="ECO:0000256" key="1">
    <source>
        <dbReference type="SAM" id="MobiDB-lite"/>
    </source>
</evidence>
<keyword evidence="2" id="KW-1133">Transmembrane helix</keyword>
<organism evidence="3 4">
    <name type="scientific">Streptomyces lusitanus</name>
    <dbReference type="NCBI Taxonomy" id="68232"/>
    <lineage>
        <taxon>Bacteria</taxon>
        <taxon>Bacillati</taxon>
        <taxon>Actinomycetota</taxon>
        <taxon>Actinomycetes</taxon>
        <taxon>Kitasatosporales</taxon>
        <taxon>Streptomycetaceae</taxon>
        <taxon>Streptomyces</taxon>
    </lineage>
</organism>
<evidence type="ECO:0000313" key="3">
    <source>
        <dbReference type="EMBL" id="MDT6983856.1"/>
    </source>
</evidence>
<keyword evidence="2" id="KW-0472">Membrane</keyword>
<gene>
    <name evidence="3" type="ORF">QNO04_10320</name>
</gene>
<keyword evidence="2" id="KW-0812">Transmembrane</keyword>